<dbReference type="InterPro" id="IPR026015">
    <property type="entry name" value="ATP_synth_OSCP/delta_N_sf"/>
</dbReference>
<evidence type="ECO:0000256" key="8">
    <source>
        <dbReference type="HAMAP-Rule" id="MF_01416"/>
    </source>
</evidence>
<sequence>MENSGGIQASLSGRYATALFELARDEKAIDAVSKSLAGLKAALTESDDFRRLTTSPLVGREEAVKAVAAVAASLKLDSVTTKFLGVLAQNRRLSQLGPVIRAFAQLAARHRGETTAEVTSAHPLEADQVEALKAKLKSQLGRDVAVDLTVDPAILGGLIVKIGSKQIDGSIRTKLNTLAIAMKG</sequence>
<dbReference type="NCBIfam" id="NF004402">
    <property type="entry name" value="PRK05758.2-2"/>
    <property type="match status" value="1"/>
</dbReference>
<evidence type="ECO:0000256" key="7">
    <source>
        <dbReference type="ARBA" id="ARBA00023310"/>
    </source>
</evidence>
<evidence type="ECO:0000313" key="9">
    <source>
        <dbReference type="EMBL" id="RVT94415.1"/>
    </source>
</evidence>
<gene>
    <name evidence="8" type="primary">atpH</name>
    <name evidence="9" type="ORF">EOD43_11425</name>
</gene>
<evidence type="ECO:0000256" key="2">
    <source>
        <dbReference type="ARBA" id="ARBA00022448"/>
    </source>
</evidence>
<evidence type="ECO:0000256" key="5">
    <source>
        <dbReference type="ARBA" id="ARBA00023136"/>
    </source>
</evidence>
<comment type="function">
    <text evidence="8">F(1)F(0) ATP synthase produces ATP from ADP in the presence of a proton or sodium gradient. F-type ATPases consist of two structural domains, F(1) containing the extramembraneous catalytic core and F(0) containing the membrane proton channel, linked together by a central stalk and a peripheral stalk. During catalysis, ATP synthesis in the catalytic domain of F(1) is coupled via a rotary mechanism of the central stalk subunits to proton translocation.</text>
</comment>
<keyword evidence="6 8" id="KW-0139">CF(1)</keyword>
<evidence type="ECO:0000256" key="3">
    <source>
        <dbReference type="ARBA" id="ARBA00022781"/>
    </source>
</evidence>
<organism evidence="9 10">
    <name type="scientific">Sphingomonas crocodyli</name>
    <dbReference type="NCBI Taxonomy" id="1979270"/>
    <lineage>
        <taxon>Bacteria</taxon>
        <taxon>Pseudomonadati</taxon>
        <taxon>Pseudomonadota</taxon>
        <taxon>Alphaproteobacteria</taxon>
        <taxon>Sphingomonadales</taxon>
        <taxon>Sphingomonadaceae</taxon>
        <taxon>Sphingomonas</taxon>
    </lineage>
</organism>
<protein>
    <recommendedName>
        <fullName evidence="8">ATP synthase subunit delta</fullName>
    </recommendedName>
    <alternativeName>
        <fullName evidence="8">ATP synthase F(1) sector subunit delta</fullName>
    </alternativeName>
    <alternativeName>
        <fullName evidence="8">F-type ATPase subunit delta</fullName>
        <shortName evidence="8">F-ATPase subunit delta</shortName>
    </alternativeName>
</protein>
<keyword evidence="7 8" id="KW-0066">ATP synthesis</keyword>
<dbReference type="Gene3D" id="1.10.520.20">
    <property type="entry name" value="N-terminal domain of the delta subunit of the F1F0-ATP synthase"/>
    <property type="match status" value="1"/>
</dbReference>
<dbReference type="PANTHER" id="PTHR11910">
    <property type="entry name" value="ATP SYNTHASE DELTA CHAIN"/>
    <property type="match status" value="1"/>
</dbReference>
<dbReference type="GO" id="GO:0046933">
    <property type="term" value="F:proton-transporting ATP synthase activity, rotational mechanism"/>
    <property type="evidence" value="ECO:0007669"/>
    <property type="project" value="UniProtKB-UniRule"/>
</dbReference>
<dbReference type="PRINTS" id="PR00125">
    <property type="entry name" value="ATPASEDELTA"/>
</dbReference>
<dbReference type="GO" id="GO:0005886">
    <property type="term" value="C:plasma membrane"/>
    <property type="evidence" value="ECO:0007669"/>
    <property type="project" value="UniProtKB-SubCell"/>
</dbReference>
<keyword evidence="8" id="KW-1003">Cell membrane</keyword>
<accession>A0A437M9X0</accession>
<dbReference type="Pfam" id="PF00213">
    <property type="entry name" value="OSCP"/>
    <property type="match status" value="1"/>
</dbReference>
<evidence type="ECO:0000313" key="10">
    <source>
        <dbReference type="Proteomes" id="UP000282971"/>
    </source>
</evidence>
<dbReference type="InterPro" id="IPR000711">
    <property type="entry name" value="ATPase_OSCP/dsu"/>
</dbReference>
<name>A0A437M9X0_9SPHN</name>
<evidence type="ECO:0000256" key="6">
    <source>
        <dbReference type="ARBA" id="ARBA00023196"/>
    </source>
</evidence>
<dbReference type="NCBIfam" id="NF004406">
    <property type="entry name" value="PRK05758.3-2"/>
    <property type="match status" value="1"/>
</dbReference>
<dbReference type="PROSITE" id="PS00389">
    <property type="entry name" value="ATPASE_DELTA"/>
    <property type="match status" value="1"/>
</dbReference>
<dbReference type="SUPFAM" id="SSF47928">
    <property type="entry name" value="N-terminal domain of the delta subunit of the F1F0-ATP synthase"/>
    <property type="match status" value="1"/>
</dbReference>
<dbReference type="GO" id="GO:0045259">
    <property type="term" value="C:proton-transporting ATP synthase complex"/>
    <property type="evidence" value="ECO:0007669"/>
    <property type="project" value="UniProtKB-KW"/>
</dbReference>
<dbReference type="GO" id="GO:0016787">
    <property type="term" value="F:hydrolase activity"/>
    <property type="evidence" value="ECO:0007669"/>
    <property type="project" value="UniProtKB-KW"/>
</dbReference>
<keyword evidence="3 8" id="KW-0375">Hydrogen ion transport</keyword>
<keyword evidence="4 8" id="KW-0406">Ion transport</keyword>
<dbReference type="RefSeq" id="WP_127743893.1">
    <property type="nucleotide sequence ID" value="NZ_SACN01000001.1"/>
</dbReference>
<proteinExistence type="inferred from homology"/>
<comment type="caution">
    <text evidence="9">The sequence shown here is derived from an EMBL/GenBank/DDBJ whole genome shotgun (WGS) entry which is preliminary data.</text>
</comment>
<dbReference type="InterPro" id="IPR020781">
    <property type="entry name" value="ATPase_OSCP/d_CS"/>
</dbReference>
<dbReference type="EMBL" id="SACN01000001">
    <property type="protein sequence ID" value="RVT94415.1"/>
    <property type="molecule type" value="Genomic_DNA"/>
</dbReference>
<evidence type="ECO:0000256" key="1">
    <source>
        <dbReference type="ARBA" id="ARBA00004370"/>
    </source>
</evidence>
<evidence type="ECO:0000256" key="4">
    <source>
        <dbReference type="ARBA" id="ARBA00023065"/>
    </source>
</evidence>
<dbReference type="NCBIfam" id="TIGR01145">
    <property type="entry name" value="ATP_synt_delta"/>
    <property type="match status" value="1"/>
</dbReference>
<dbReference type="HAMAP" id="MF_01416">
    <property type="entry name" value="ATP_synth_delta_bact"/>
    <property type="match status" value="1"/>
</dbReference>
<dbReference type="OrthoDB" id="9796185at2"/>
<comment type="subcellular location">
    <subcellularLocation>
        <location evidence="8">Cell membrane</location>
        <topology evidence="8">Peripheral membrane protein</topology>
    </subcellularLocation>
    <subcellularLocation>
        <location evidence="1">Membrane</location>
    </subcellularLocation>
</comment>
<keyword evidence="2 8" id="KW-0813">Transport</keyword>
<dbReference type="AlphaFoldDB" id="A0A437M9X0"/>
<keyword evidence="10" id="KW-1185">Reference proteome</keyword>
<reference evidence="9 10" key="1">
    <citation type="submission" date="2019-01" db="EMBL/GenBank/DDBJ databases">
        <authorList>
            <person name="Chen W.-M."/>
        </authorList>
    </citation>
    <scope>NUCLEOTIDE SEQUENCE [LARGE SCALE GENOMIC DNA]</scope>
    <source>
        <strain evidence="9 10">CCP-7</strain>
    </source>
</reference>
<keyword evidence="5 8" id="KW-0472">Membrane</keyword>
<comment type="function">
    <text evidence="8">This protein is part of the stalk that links CF(0) to CF(1). It either transmits conformational changes from CF(0) to CF(1) or is implicated in proton conduction.</text>
</comment>
<dbReference type="Proteomes" id="UP000282971">
    <property type="component" value="Unassembled WGS sequence"/>
</dbReference>
<keyword evidence="9" id="KW-0378">Hydrolase</keyword>
<comment type="similarity">
    <text evidence="8">Belongs to the ATPase delta chain family.</text>
</comment>